<accession>T1ATR4</accession>
<dbReference type="AlphaFoldDB" id="T1ATR4"/>
<dbReference type="InterPro" id="IPR027417">
    <property type="entry name" value="P-loop_NTPase"/>
</dbReference>
<sequence length="128" mass="14383">MTLKASDLEEIRGLNENISLDEVVDIYLPISRLLHLYYSASRELYAARREFLGTKHEKITFIIGIAGSVAVGKSTTARLLKTLISAWPDKPTVDLIPTDGYIFPNSVLKERNIMNRKGFPESFNVKGL</sequence>
<reference evidence="1" key="1">
    <citation type="submission" date="2013-08" db="EMBL/GenBank/DDBJ databases">
        <authorList>
            <person name="Mendez C."/>
            <person name="Richter M."/>
            <person name="Ferrer M."/>
            <person name="Sanchez J."/>
        </authorList>
    </citation>
    <scope>NUCLEOTIDE SEQUENCE</scope>
</reference>
<name>T1ATR4_9ZZZZ</name>
<feature type="non-terminal residue" evidence="1">
    <location>
        <position position="128"/>
    </location>
</feature>
<dbReference type="GO" id="GO:0016301">
    <property type="term" value="F:kinase activity"/>
    <property type="evidence" value="ECO:0007669"/>
    <property type="project" value="UniProtKB-KW"/>
</dbReference>
<organism evidence="1">
    <name type="scientific">mine drainage metagenome</name>
    <dbReference type="NCBI Taxonomy" id="410659"/>
    <lineage>
        <taxon>unclassified sequences</taxon>
        <taxon>metagenomes</taxon>
        <taxon>ecological metagenomes</taxon>
    </lineage>
</organism>
<keyword evidence="1" id="KW-0808">Transferase</keyword>
<dbReference type="SUPFAM" id="SSF52540">
    <property type="entry name" value="P-loop containing nucleoside triphosphate hydrolases"/>
    <property type="match status" value="1"/>
</dbReference>
<dbReference type="Gene3D" id="3.40.50.300">
    <property type="entry name" value="P-loop containing nucleotide triphosphate hydrolases"/>
    <property type="match status" value="1"/>
</dbReference>
<keyword evidence="1" id="KW-0418">Kinase</keyword>
<gene>
    <name evidence="1" type="ORF">B1B_07982</name>
</gene>
<proteinExistence type="predicted"/>
<protein>
    <submittedName>
        <fullName evidence="1">Pantothenate kinase</fullName>
    </submittedName>
</protein>
<evidence type="ECO:0000313" key="1">
    <source>
        <dbReference type="EMBL" id="EQD59928.1"/>
    </source>
</evidence>
<dbReference type="EMBL" id="AUZY01005143">
    <property type="protein sequence ID" value="EQD59928.1"/>
    <property type="molecule type" value="Genomic_DNA"/>
</dbReference>
<comment type="caution">
    <text evidence="1">The sequence shown here is derived from an EMBL/GenBank/DDBJ whole genome shotgun (WGS) entry which is preliminary data.</text>
</comment>
<reference evidence="1" key="2">
    <citation type="journal article" date="2014" name="ISME J.">
        <title>Microbial stratification in low pH oxic and suboxic macroscopic growths along an acid mine drainage.</title>
        <authorList>
            <person name="Mendez-Garcia C."/>
            <person name="Mesa V."/>
            <person name="Sprenger R.R."/>
            <person name="Richter M."/>
            <person name="Diez M.S."/>
            <person name="Solano J."/>
            <person name="Bargiela R."/>
            <person name="Golyshina O.V."/>
            <person name="Manteca A."/>
            <person name="Ramos J.L."/>
            <person name="Gallego J.R."/>
            <person name="Llorente I."/>
            <person name="Martins Dos Santos V.A."/>
            <person name="Jensen O.N."/>
            <person name="Pelaez A.I."/>
            <person name="Sanchez J."/>
            <person name="Ferrer M."/>
        </authorList>
    </citation>
    <scope>NUCLEOTIDE SEQUENCE</scope>
</reference>